<proteinExistence type="predicted"/>
<dbReference type="RefSeq" id="WP_042686424.1">
    <property type="nucleotide sequence ID" value="NZ_DUIH01000021.1"/>
</dbReference>
<reference evidence="1" key="1">
    <citation type="journal article" date="2020" name="bioRxiv">
        <title>A rank-normalized archaeal taxonomy based on genome phylogeny resolves widespread incomplete and uneven classifications.</title>
        <authorList>
            <person name="Rinke C."/>
            <person name="Chuvochina M."/>
            <person name="Mussig A.J."/>
            <person name="Chaumeil P.-A."/>
            <person name="Waite D.W."/>
            <person name="Whitman W.B."/>
            <person name="Parks D.H."/>
            <person name="Hugenholtz P."/>
        </authorList>
    </citation>
    <scope>NUCLEOTIDE SEQUENCE</scope>
    <source>
        <strain evidence="1">UBA12518</strain>
    </source>
</reference>
<sequence length="178" mass="19355">MKGGVLITVVVAALLWGAIVWAMVHEVNEMDASLALAKEQLENRLEGFTVDYTSVRPSQEGYEVGVSGHVLRNGTYVSVHFSATVDSGVSWTNESRALLIALASEELWAELDEGDYYVHATKVGDEWVVEVESTGVGQKSVRIVVDIEKGEVEEIGVVSAQERSKYPIPVIPEPVPVS</sequence>
<comment type="caution">
    <text evidence="1">The sequence shown here is derived from an EMBL/GenBank/DDBJ whole genome shotgun (WGS) entry which is preliminary data.</text>
</comment>
<evidence type="ECO:0000313" key="1">
    <source>
        <dbReference type="EMBL" id="HIH70128.1"/>
    </source>
</evidence>
<dbReference type="Proteomes" id="UP000600363">
    <property type="component" value="Unassembled WGS sequence"/>
</dbReference>
<gene>
    <name evidence="1" type="ORF">HA299_05915</name>
</gene>
<dbReference type="AlphaFoldDB" id="A0A832VXV6"/>
<organism evidence="1 2">
    <name type="scientific">Methermicoccus shengliensis</name>
    <dbReference type="NCBI Taxonomy" id="660064"/>
    <lineage>
        <taxon>Archaea</taxon>
        <taxon>Methanobacteriati</taxon>
        <taxon>Methanobacteriota</taxon>
        <taxon>Stenosarchaea group</taxon>
        <taxon>Methanomicrobia</taxon>
        <taxon>Methanosarcinales</taxon>
        <taxon>Methermicoccaceae</taxon>
        <taxon>Methermicoccus</taxon>
    </lineage>
</organism>
<protein>
    <submittedName>
        <fullName evidence="1">Uncharacterized protein</fullName>
    </submittedName>
</protein>
<name>A0A832VXV6_9EURY</name>
<accession>A0A832VXV6</accession>
<dbReference type="EMBL" id="DUIH01000021">
    <property type="protein sequence ID" value="HIH70128.1"/>
    <property type="molecule type" value="Genomic_DNA"/>
</dbReference>
<evidence type="ECO:0000313" key="2">
    <source>
        <dbReference type="Proteomes" id="UP000600363"/>
    </source>
</evidence>